<accession>A0A151A8B0</accession>
<proteinExistence type="predicted"/>
<dbReference type="AlphaFoldDB" id="A0A151A8B0"/>
<reference evidence="1 2" key="1">
    <citation type="submission" date="2016-02" db="EMBL/GenBank/DDBJ databases">
        <title>Genome sequence of Halalkalicoccus paucihalophilus DSM 24557.</title>
        <authorList>
            <person name="Poehlein A."/>
            <person name="Daniel R."/>
        </authorList>
    </citation>
    <scope>NUCLEOTIDE SEQUENCE [LARGE SCALE GENOMIC DNA]</scope>
    <source>
        <strain evidence="1 2">DSM 24557</strain>
    </source>
</reference>
<dbReference type="Proteomes" id="UP000075321">
    <property type="component" value="Unassembled WGS sequence"/>
</dbReference>
<protein>
    <submittedName>
        <fullName evidence="1">Uncharacterized protein</fullName>
    </submittedName>
</protein>
<gene>
    <name evidence="1" type="ORF">HAPAU_39900</name>
</gene>
<evidence type="ECO:0000313" key="2">
    <source>
        <dbReference type="Proteomes" id="UP000075321"/>
    </source>
</evidence>
<comment type="caution">
    <text evidence="1">The sequence shown here is derived from an EMBL/GenBank/DDBJ whole genome shotgun (WGS) entry which is preliminary data.</text>
</comment>
<keyword evidence="2" id="KW-1185">Reference proteome</keyword>
<name>A0A151A8B0_9EURY</name>
<dbReference type="EMBL" id="LTAZ01000017">
    <property type="protein sequence ID" value="KYH23911.1"/>
    <property type="molecule type" value="Genomic_DNA"/>
</dbReference>
<organism evidence="1 2">
    <name type="scientific">Halalkalicoccus paucihalophilus</name>
    <dbReference type="NCBI Taxonomy" id="1008153"/>
    <lineage>
        <taxon>Archaea</taxon>
        <taxon>Methanobacteriati</taxon>
        <taxon>Methanobacteriota</taxon>
        <taxon>Stenosarchaea group</taxon>
        <taxon>Halobacteria</taxon>
        <taxon>Halobacteriales</taxon>
        <taxon>Halococcaceae</taxon>
        <taxon>Halalkalicoccus</taxon>
    </lineage>
</organism>
<sequence length="48" mass="5503">MDNRCREWDLSGGSVARAVNSRSRMYPLVIVPHNQPLVWGMDEFLLEG</sequence>
<evidence type="ECO:0000313" key="1">
    <source>
        <dbReference type="EMBL" id="KYH23911.1"/>
    </source>
</evidence>
<dbReference type="PATRIC" id="fig|1008153.3.peg.4272"/>